<sequence>MSDGSWRQKRATPEIAGNYQSGLEWSSQLIEEFGPGKRWRNGMRKLLLGLNEWLERNGVGINFMTCNDLDVLSFLSSQWLVEIESRCRTTDNEGEPMVSPSTADAVINCLSGSFRLMGREEGDDPCQSSRVKIFKKSYREYALSRGVVEESARPLEWEKLLNVIKYVRNKVKVLKKMREAEAYRDAAMSALLKSSSRTANHPSDRETGSVSLNL</sequence>
<evidence type="ECO:0000313" key="2">
    <source>
        <dbReference type="EMBL" id="GBG79588.1"/>
    </source>
</evidence>
<evidence type="ECO:0000313" key="3">
    <source>
        <dbReference type="Proteomes" id="UP000265515"/>
    </source>
</evidence>
<gene>
    <name evidence="2" type="ORF">CBR_g29735</name>
</gene>
<protein>
    <submittedName>
        <fullName evidence="2">Uncharacterized protein</fullName>
    </submittedName>
</protein>
<dbReference type="Gramene" id="GBG79588">
    <property type="protein sequence ID" value="GBG79588"/>
    <property type="gene ID" value="CBR_g29735"/>
</dbReference>
<proteinExistence type="predicted"/>
<evidence type="ECO:0000256" key="1">
    <source>
        <dbReference type="SAM" id="MobiDB-lite"/>
    </source>
</evidence>
<reference evidence="2 3" key="1">
    <citation type="journal article" date="2018" name="Cell">
        <title>The Chara Genome: Secondary Complexity and Implications for Plant Terrestrialization.</title>
        <authorList>
            <person name="Nishiyama T."/>
            <person name="Sakayama H."/>
            <person name="Vries J.D."/>
            <person name="Buschmann H."/>
            <person name="Saint-Marcoux D."/>
            <person name="Ullrich K.K."/>
            <person name="Haas F.B."/>
            <person name="Vanderstraeten L."/>
            <person name="Becker D."/>
            <person name="Lang D."/>
            <person name="Vosolsobe S."/>
            <person name="Rombauts S."/>
            <person name="Wilhelmsson P.K.I."/>
            <person name="Janitza P."/>
            <person name="Kern R."/>
            <person name="Heyl A."/>
            <person name="Rumpler F."/>
            <person name="Villalobos L.I.A.C."/>
            <person name="Clay J.M."/>
            <person name="Skokan R."/>
            <person name="Toyoda A."/>
            <person name="Suzuki Y."/>
            <person name="Kagoshima H."/>
            <person name="Schijlen E."/>
            <person name="Tajeshwar N."/>
            <person name="Catarino B."/>
            <person name="Hetherington A.J."/>
            <person name="Saltykova A."/>
            <person name="Bonnot C."/>
            <person name="Breuninger H."/>
            <person name="Symeonidi A."/>
            <person name="Radhakrishnan G.V."/>
            <person name="Van Nieuwerburgh F."/>
            <person name="Deforce D."/>
            <person name="Chang C."/>
            <person name="Karol K.G."/>
            <person name="Hedrich R."/>
            <person name="Ulvskov P."/>
            <person name="Glockner G."/>
            <person name="Delwiche C.F."/>
            <person name="Petrasek J."/>
            <person name="Van de Peer Y."/>
            <person name="Friml J."/>
            <person name="Beilby M."/>
            <person name="Dolan L."/>
            <person name="Kohara Y."/>
            <person name="Sugano S."/>
            <person name="Fujiyama A."/>
            <person name="Delaux P.-M."/>
            <person name="Quint M."/>
            <person name="TheiBen G."/>
            <person name="Hagemann M."/>
            <person name="Harholt J."/>
            <person name="Dunand C."/>
            <person name="Zachgo S."/>
            <person name="Langdale J."/>
            <person name="Maumus F."/>
            <person name="Straeten D.V.D."/>
            <person name="Gould S.B."/>
            <person name="Rensing S.A."/>
        </authorList>
    </citation>
    <scope>NUCLEOTIDE SEQUENCE [LARGE SCALE GENOMIC DNA]</scope>
    <source>
        <strain evidence="2 3">S276</strain>
    </source>
</reference>
<keyword evidence="3" id="KW-1185">Reference proteome</keyword>
<name>A0A388LBB2_CHABU</name>
<accession>A0A388LBB2</accession>
<dbReference type="AlphaFoldDB" id="A0A388LBB2"/>
<comment type="caution">
    <text evidence="2">The sequence shown here is derived from an EMBL/GenBank/DDBJ whole genome shotgun (WGS) entry which is preliminary data.</text>
</comment>
<feature type="region of interest" description="Disordered" evidence="1">
    <location>
        <begin position="194"/>
        <end position="214"/>
    </location>
</feature>
<dbReference type="EMBL" id="BFEA01000323">
    <property type="protein sequence ID" value="GBG79588.1"/>
    <property type="molecule type" value="Genomic_DNA"/>
</dbReference>
<organism evidence="2 3">
    <name type="scientific">Chara braunii</name>
    <name type="common">Braun's stonewort</name>
    <dbReference type="NCBI Taxonomy" id="69332"/>
    <lineage>
        <taxon>Eukaryota</taxon>
        <taxon>Viridiplantae</taxon>
        <taxon>Streptophyta</taxon>
        <taxon>Charophyceae</taxon>
        <taxon>Charales</taxon>
        <taxon>Characeae</taxon>
        <taxon>Chara</taxon>
    </lineage>
</organism>
<dbReference type="Proteomes" id="UP000265515">
    <property type="component" value="Unassembled WGS sequence"/>
</dbReference>